<organism evidence="1 2">
    <name type="scientific">Streptomonospora halophila</name>
    <dbReference type="NCBI Taxonomy" id="427369"/>
    <lineage>
        <taxon>Bacteria</taxon>
        <taxon>Bacillati</taxon>
        <taxon>Actinomycetota</taxon>
        <taxon>Actinomycetes</taxon>
        <taxon>Streptosporangiales</taxon>
        <taxon>Nocardiopsidaceae</taxon>
        <taxon>Streptomonospora</taxon>
    </lineage>
</organism>
<name>A0ABP9GFZ0_9ACTN</name>
<evidence type="ECO:0000313" key="2">
    <source>
        <dbReference type="Proteomes" id="UP001499993"/>
    </source>
</evidence>
<protein>
    <submittedName>
        <fullName evidence="1">Uncharacterized protein</fullName>
    </submittedName>
</protein>
<comment type="caution">
    <text evidence="1">The sequence shown here is derived from an EMBL/GenBank/DDBJ whole genome shotgun (WGS) entry which is preliminary data.</text>
</comment>
<reference evidence="2" key="1">
    <citation type="journal article" date="2019" name="Int. J. Syst. Evol. Microbiol.">
        <title>The Global Catalogue of Microorganisms (GCM) 10K type strain sequencing project: providing services to taxonomists for standard genome sequencing and annotation.</title>
        <authorList>
            <consortium name="The Broad Institute Genomics Platform"/>
            <consortium name="The Broad Institute Genome Sequencing Center for Infectious Disease"/>
            <person name="Wu L."/>
            <person name="Ma J."/>
        </authorList>
    </citation>
    <scope>NUCLEOTIDE SEQUENCE [LARGE SCALE GENOMIC DNA]</scope>
    <source>
        <strain evidence="2">JCM 18123</strain>
    </source>
</reference>
<gene>
    <name evidence="1" type="ORF">GCM10023224_25500</name>
</gene>
<keyword evidence="2" id="KW-1185">Reference proteome</keyword>
<sequence>MPPSVRTTSASQWFGYDCTVLSLFESPERVADLTPPVPLRIRDPVTIEFSGSGSDITQLCHFVTRRLPLTC</sequence>
<dbReference type="Proteomes" id="UP001499993">
    <property type="component" value="Unassembled WGS sequence"/>
</dbReference>
<accession>A0ABP9GFZ0</accession>
<evidence type="ECO:0000313" key="1">
    <source>
        <dbReference type="EMBL" id="GAA4942086.1"/>
    </source>
</evidence>
<proteinExistence type="predicted"/>
<dbReference type="EMBL" id="BAABIK010000012">
    <property type="protein sequence ID" value="GAA4942086.1"/>
    <property type="molecule type" value="Genomic_DNA"/>
</dbReference>